<dbReference type="PATRIC" id="fig|693216.3.peg.3834"/>
<evidence type="ECO:0000313" key="2">
    <source>
        <dbReference type="Proteomes" id="UP000002069"/>
    </source>
</evidence>
<accession>C9Y2Z9</accession>
<name>C9Y2Z9_CROTZ</name>
<reference evidence="1 2" key="1">
    <citation type="journal article" date="2010" name="J. Bacteriol.">
        <title>Complete Genome Sequence of Cronobacter turicensis LMG 23827, a foodborne pathogen causing deaths in neonates.</title>
        <authorList>
            <person name="Stephan R."/>
            <person name="Lehner A."/>
            <person name="Tischler P."/>
            <person name="Rattei T."/>
        </authorList>
    </citation>
    <scope>NUCLEOTIDE SEQUENCE [LARGE SCALE GENOMIC DNA]</scope>
    <source>
        <strain evidence="2">DSM 18703 / CCUG 55852 / LMG 23827 / z3032</strain>
    </source>
</reference>
<dbReference type="EMBL" id="FN543093">
    <property type="protein sequence ID" value="CBA34365.1"/>
    <property type="molecule type" value="Genomic_DNA"/>
</dbReference>
<dbReference type="AlphaFoldDB" id="C9Y2Z9"/>
<evidence type="ECO:0000313" key="1">
    <source>
        <dbReference type="EMBL" id="CBA34365.1"/>
    </source>
</evidence>
<protein>
    <submittedName>
        <fullName evidence="1">Uncharacterized protein</fullName>
    </submittedName>
</protein>
<organism evidence="1 2">
    <name type="scientific">Cronobacter turicensis (strain DSM 18703 / CCUG 55852 / LMG 23827 / z3032)</name>
    <dbReference type="NCBI Taxonomy" id="693216"/>
    <lineage>
        <taxon>Bacteria</taxon>
        <taxon>Pseudomonadati</taxon>
        <taxon>Pseudomonadota</taxon>
        <taxon>Gammaproteobacteria</taxon>
        <taxon>Enterobacterales</taxon>
        <taxon>Enterobacteriaceae</taxon>
        <taxon>Cronobacter</taxon>
    </lineage>
</organism>
<keyword evidence="2" id="KW-1185">Reference proteome</keyword>
<proteinExistence type="predicted"/>
<dbReference type="Proteomes" id="UP000002069">
    <property type="component" value="Chromosome"/>
</dbReference>
<dbReference type="HOGENOM" id="CLU_3332995_0_0_6"/>
<dbReference type="KEGG" id="ctu:CTU_40410"/>
<gene>
    <name evidence="1" type="ordered locus">Ctu_40410</name>
</gene>
<reference evidence="2" key="2">
    <citation type="journal article" date="2011" name="J. Bacteriol.">
        <title>Complete genome sequence of Cronobacter turicensis LMG 23827, a food-borne pathogen causing deaths in neonates.</title>
        <authorList>
            <person name="Stephan R."/>
            <person name="Lehner A."/>
            <person name="Tischler P."/>
            <person name="Rattei T."/>
        </authorList>
    </citation>
    <scope>NUCLEOTIDE SEQUENCE [LARGE SCALE GENOMIC DNA]</scope>
    <source>
        <strain evidence="2">DSM 18703 / CCUG 55852 / LMG 23827 / z3032</strain>
    </source>
</reference>
<sequence>MVDEVCVGRVSLRTRRAKKKKPTLTHRLFYRGLTTYCG</sequence>